<evidence type="ECO:0000313" key="3">
    <source>
        <dbReference type="Proteomes" id="UP001174050"/>
    </source>
</evidence>
<keyword evidence="1" id="KW-0812">Transmembrane</keyword>
<dbReference type="RefSeq" id="WP_290112182.1">
    <property type="nucleotide sequence ID" value="NZ_JAUEPL010000017.1"/>
</dbReference>
<feature type="transmembrane region" description="Helical" evidence="1">
    <location>
        <begin position="61"/>
        <end position="78"/>
    </location>
</feature>
<dbReference type="InterPro" id="IPR022062">
    <property type="entry name" value="DUF3618"/>
</dbReference>
<protein>
    <submittedName>
        <fullName evidence="2">DUF3618 domain-containing protein</fullName>
    </submittedName>
</protein>
<comment type="caution">
    <text evidence="2">The sequence shown here is derived from an EMBL/GenBank/DDBJ whole genome shotgun (WGS) entry which is preliminary data.</text>
</comment>
<reference evidence="2" key="1">
    <citation type="submission" date="2023-06" db="EMBL/GenBank/DDBJ databases">
        <title>WGS-Sequencing of Streptomyces ficellus isolate 21 collected from sand in Gara Djebilet Iron Mine in Algeria.</title>
        <authorList>
            <person name="Zegers G.P."/>
            <person name="Gomez A."/>
            <person name="Gueddou A."/>
            <person name="Zahara A.F."/>
            <person name="Worth M."/>
            <person name="Sevigny J.L."/>
            <person name="Tisa L."/>
        </authorList>
    </citation>
    <scope>NUCLEOTIDE SEQUENCE</scope>
    <source>
        <strain evidence="2">AS11</strain>
    </source>
</reference>
<dbReference type="EMBL" id="JAUEPL010000017">
    <property type="protein sequence ID" value="MDN3295124.1"/>
    <property type="molecule type" value="Genomic_DNA"/>
</dbReference>
<dbReference type="Proteomes" id="UP001174050">
    <property type="component" value="Unassembled WGS sequence"/>
</dbReference>
<dbReference type="Pfam" id="PF12277">
    <property type="entry name" value="DUF3618"/>
    <property type="match status" value="1"/>
</dbReference>
<name>A0ABT7Z6J8_9ACTN</name>
<sequence>MTRETPQTPGPDELRREAARKRQELGDTIEQLMAKADVKSRAVHLVHDKTPEPVRRHPGPVLAAAAAVIVAGVVLWQLRRTGKWG</sequence>
<gene>
    <name evidence="2" type="ORF">QWM81_13875</name>
</gene>
<organism evidence="2 3">
    <name type="scientific">Streptomyces ficellus</name>
    <dbReference type="NCBI Taxonomy" id="1977088"/>
    <lineage>
        <taxon>Bacteria</taxon>
        <taxon>Bacillati</taxon>
        <taxon>Actinomycetota</taxon>
        <taxon>Actinomycetes</taxon>
        <taxon>Kitasatosporales</taxon>
        <taxon>Streptomycetaceae</taxon>
        <taxon>Streptomyces</taxon>
    </lineage>
</organism>
<evidence type="ECO:0000256" key="1">
    <source>
        <dbReference type="SAM" id="Phobius"/>
    </source>
</evidence>
<proteinExistence type="predicted"/>
<accession>A0ABT7Z6J8</accession>
<keyword evidence="1" id="KW-1133">Transmembrane helix</keyword>
<keyword evidence="3" id="KW-1185">Reference proteome</keyword>
<evidence type="ECO:0000313" key="2">
    <source>
        <dbReference type="EMBL" id="MDN3295124.1"/>
    </source>
</evidence>
<keyword evidence="1" id="KW-0472">Membrane</keyword>